<evidence type="ECO:0000256" key="1">
    <source>
        <dbReference type="ARBA" id="ARBA00004496"/>
    </source>
</evidence>
<feature type="domain" description="CP-type G" evidence="8">
    <location>
        <begin position="178"/>
        <end position="363"/>
    </location>
</feature>
<name>A0A7J7KM03_BUGNE</name>
<comment type="caution">
    <text evidence="9">The sequence shown here is derived from an EMBL/GenBank/DDBJ whole genome shotgun (WGS) entry which is preliminary data.</text>
</comment>
<dbReference type="PROSITE" id="PS51721">
    <property type="entry name" value="G_CP"/>
    <property type="match status" value="1"/>
</dbReference>
<dbReference type="AlphaFoldDB" id="A0A7J7KM03"/>
<evidence type="ECO:0000313" key="9">
    <source>
        <dbReference type="EMBL" id="KAF6039191.1"/>
    </source>
</evidence>
<dbReference type="GO" id="GO:0005525">
    <property type="term" value="F:GTP binding"/>
    <property type="evidence" value="ECO:0007669"/>
    <property type="project" value="UniProtKB-KW"/>
</dbReference>
<feature type="compositionally biased region" description="Basic residues" evidence="7">
    <location>
        <begin position="542"/>
        <end position="558"/>
    </location>
</feature>
<keyword evidence="4" id="KW-0378">Hydrolase</keyword>
<comment type="subcellular location">
    <subcellularLocation>
        <location evidence="1">Cytoplasm</location>
    </subcellularLocation>
</comment>
<dbReference type="Pfam" id="PF01926">
    <property type="entry name" value="MMR_HSR1"/>
    <property type="match status" value="1"/>
</dbReference>
<dbReference type="Proteomes" id="UP000593567">
    <property type="component" value="Unassembled WGS sequence"/>
</dbReference>
<dbReference type="PANTHER" id="PTHR45709">
    <property type="entry name" value="LARGE SUBUNIT GTPASE 1 HOMOLOG-RELATED"/>
    <property type="match status" value="1"/>
</dbReference>
<evidence type="ECO:0000256" key="2">
    <source>
        <dbReference type="ARBA" id="ARBA00022490"/>
    </source>
</evidence>
<gene>
    <name evidence="9" type="ORF">EB796_002503</name>
</gene>
<dbReference type="CDD" id="cd01857">
    <property type="entry name" value="HSR1_MMR1"/>
    <property type="match status" value="1"/>
</dbReference>
<organism evidence="9 10">
    <name type="scientific">Bugula neritina</name>
    <name type="common">Brown bryozoan</name>
    <name type="synonym">Sertularia neritina</name>
    <dbReference type="NCBI Taxonomy" id="10212"/>
    <lineage>
        <taxon>Eukaryota</taxon>
        <taxon>Metazoa</taxon>
        <taxon>Spiralia</taxon>
        <taxon>Lophotrochozoa</taxon>
        <taxon>Bryozoa</taxon>
        <taxon>Gymnolaemata</taxon>
        <taxon>Cheilostomatida</taxon>
        <taxon>Flustrina</taxon>
        <taxon>Buguloidea</taxon>
        <taxon>Bugulidae</taxon>
        <taxon>Bugula</taxon>
    </lineage>
</organism>
<keyword evidence="3" id="KW-0547">Nucleotide-binding</keyword>
<dbReference type="OrthoDB" id="61815at2759"/>
<evidence type="ECO:0000256" key="3">
    <source>
        <dbReference type="ARBA" id="ARBA00022741"/>
    </source>
</evidence>
<evidence type="ECO:0000259" key="8">
    <source>
        <dbReference type="PROSITE" id="PS51721"/>
    </source>
</evidence>
<reference evidence="9" key="1">
    <citation type="submission" date="2020-06" db="EMBL/GenBank/DDBJ databases">
        <title>Draft genome of Bugula neritina, a colonial animal packing powerful symbionts and potential medicines.</title>
        <authorList>
            <person name="Rayko M."/>
        </authorList>
    </citation>
    <scope>NUCLEOTIDE SEQUENCE [LARGE SCALE GENOMIC DNA]</scope>
    <source>
        <strain evidence="9">Kwan_BN1</strain>
    </source>
</reference>
<evidence type="ECO:0000256" key="4">
    <source>
        <dbReference type="ARBA" id="ARBA00022801"/>
    </source>
</evidence>
<dbReference type="EMBL" id="VXIV02000294">
    <property type="protein sequence ID" value="KAF6039191.1"/>
    <property type="molecule type" value="Genomic_DNA"/>
</dbReference>
<dbReference type="Gene3D" id="3.40.50.300">
    <property type="entry name" value="P-loop containing nucleotide triphosphate hydrolases"/>
    <property type="match status" value="1"/>
</dbReference>
<keyword evidence="5" id="KW-0342">GTP-binding</keyword>
<dbReference type="InterPro" id="IPR030378">
    <property type="entry name" value="G_CP_dom"/>
</dbReference>
<feature type="region of interest" description="Disordered" evidence="7">
    <location>
        <begin position="264"/>
        <end position="296"/>
    </location>
</feature>
<evidence type="ECO:0000256" key="6">
    <source>
        <dbReference type="ARBA" id="ARBA00040145"/>
    </source>
</evidence>
<dbReference type="PANTHER" id="PTHR45709:SF2">
    <property type="entry name" value="LARGE SUBUNIT GTPASE 1 HOMOLOG"/>
    <property type="match status" value="1"/>
</dbReference>
<proteinExistence type="predicted"/>
<evidence type="ECO:0000256" key="5">
    <source>
        <dbReference type="ARBA" id="ARBA00023134"/>
    </source>
</evidence>
<feature type="region of interest" description="Disordered" evidence="7">
    <location>
        <begin position="523"/>
        <end position="567"/>
    </location>
</feature>
<dbReference type="SUPFAM" id="SSF52540">
    <property type="entry name" value="P-loop containing nucleoside triphosphate hydrolases"/>
    <property type="match status" value="1"/>
</dbReference>
<dbReference type="InterPro" id="IPR006073">
    <property type="entry name" value="GTP-bd"/>
</dbReference>
<dbReference type="GO" id="GO:0000054">
    <property type="term" value="P:ribosomal subunit export from nucleus"/>
    <property type="evidence" value="ECO:0007669"/>
    <property type="project" value="TreeGrafter"/>
</dbReference>
<dbReference type="GO" id="GO:0005829">
    <property type="term" value="C:cytosol"/>
    <property type="evidence" value="ECO:0007669"/>
    <property type="project" value="TreeGrafter"/>
</dbReference>
<sequence length="567" mass="64339">MGRNKKKSGNAQSVGSIIIKDRFASKGQHRSADSFLHTSELQDGYEWGRLQNLQSVTEQNQLDDFLATAELAGTEFTAEKLNVEMCLPRISLQQIVAGPTAATGIPSESDMVRITEAQEKYKQQLRIPRRPNWHGGMSAEELQSLERQDFLEWRRSLAELQDVENITITPFEKNLDFWRQLWRVIERSHVVVQIVDSRNPLLFRCEDLEAYVREVEETKVNVILINKSDFLTDHQRQYWCDYFNKSGVRILFWSAKLEAEKVEDEAEKVENEAEKVEDEAEKVEDEAEKAKTESLRPASLEPGKEFTIGFVGYPNVGKSSTINALLQAKQCPVSATPGRTKHFQTHIIGNNTVLCDCPGLVMPSFVTTKAEMILNGILPIDQMRDHRPAINGLAHKIPRRSLEATYGISIRKPKEGEDANRPPTDLELLNSYGAMRGFMTSSGVPDCPRSARILLKDYFNGKLLFCEAPPGVSKEEYVCTPAVPSRISQNACQLDVISESIDDIDIEIDKSASRKLDKEFFSQNSSTVHTKGKRASKDSHLSKRHGNRNKREKTRRLYSHLDQHDNY</sequence>
<accession>A0A7J7KM03</accession>
<dbReference type="InterPro" id="IPR043358">
    <property type="entry name" value="GNL1-like"/>
</dbReference>
<dbReference type="InterPro" id="IPR027417">
    <property type="entry name" value="P-loop_NTPase"/>
</dbReference>
<evidence type="ECO:0000313" key="10">
    <source>
        <dbReference type="Proteomes" id="UP000593567"/>
    </source>
</evidence>
<dbReference type="InterPro" id="IPR023179">
    <property type="entry name" value="GTP-bd_ortho_bundle_sf"/>
</dbReference>
<dbReference type="GO" id="GO:0003924">
    <property type="term" value="F:GTPase activity"/>
    <property type="evidence" value="ECO:0007669"/>
    <property type="project" value="InterPro"/>
</dbReference>
<dbReference type="Gene3D" id="1.10.1580.10">
    <property type="match status" value="1"/>
</dbReference>
<feature type="compositionally biased region" description="Acidic residues" evidence="7">
    <location>
        <begin position="275"/>
        <end position="287"/>
    </location>
</feature>
<evidence type="ECO:0000256" key="7">
    <source>
        <dbReference type="SAM" id="MobiDB-lite"/>
    </source>
</evidence>
<keyword evidence="2" id="KW-0963">Cytoplasm</keyword>
<keyword evidence="10" id="KW-1185">Reference proteome</keyword>
<protein>
    <recommendedName>
        <fullName evidence="6">Large subunit GTPase 1 homolog</fullName>
    </recommendedName>
</protein>